<dbReference type="HOGENOM" id="CLU_1041027_0_0_4"/>
<dbReference type="PANTHER" id="PTHR42912:SF93">
    <property type="entry name" value="N6-ADENOSINE-METHYLTRANSFERASE TMT1A"/>
    <property type="match status" value="1"/>
</dbReference>
<dbReference type="PANTHER" id="PTHR42912">
    <property type="entry name" value="METHYLTRANSFERASE"/>
    <property type="match status" value="1"/>
</dbReference>
<dbReference type="CDD" id="cd02440">
    <property type="entry name" value="AdoMet_MTases"/>
    <property type="match status" value="1"/>
</dbReference>
<dbReference type="InterPro" id="IPR041698">
    <property type="entry name" value="Methyltransf_25"/>
</dbReference>
<name>A0A0H2WAR3_BURMA</name>
<dbReference type="InterPro" id="IPR050508">
    <property type="entry name" value="Methyltransf_Superfamily"/>
</dbReference>
<feature type="domain" description="Methyltransferase" evidence="1">
    <location>
        <begin position="74"/>
        <end position="166"/>
    </location>
</feature>
<gene>
    <name evidence="2" type="ordered locus">BMAA1875</name>
</gene>
<dbReference type="EMBL" id="CP000011">
    <property type="protein sequence ID" value="AAU45583.1"/>
    <property type="molecule type" value="Genomic_DNA"/>
</dbReference>
<dbReference type="Pfam" id="PF13649">
    <property type="entry name" value="Methyltransf_25"/>
    <property type="match status" value="1"/>
</dbReference>
<dbReference type="PATRIC" id="fig|243160.12.peg.5487"/>
<protein>
    <recommendedName>
        <fullName evidence="1">Methyltransferase domain-containing protein</fullName>
    </recommendedName>
</protein>
<evidence type="ECO:0000313" key="2">
    <source>
        <dbReference type="EMBL" id="AAU45583.1"/>
    </source>
</evidence>
<evidence type="ECO:0000313" key="3">
    <source>
        <dbReference type="Proteomes" id="UP000006693"/>
    </source>
</evidence>
<dbReference type="KEGG" id="bma:BMAA1875"/>
<evidence type="ECO:0000259" key="1">
    <source>
        <dbReference type="Pfam" id="PF13649"/>
    </source>
</evidence>
<organism evidence="2 3">
    <name type="scientific">Burkholderia mallei (strain ATCC 23344)</name>
    <dbReference type="NCBI Taxonomy" id="243160"/>
    <lineage>
        <taxon>Bacteria</taxon>
        <taxon>Pseudomonadati</taxon>
        <taxon>Pseudomonadota</taxon>
        <taxon>Betaproteobacteria</taxon>
        <taxon>Burkholderiales</taxon>
        <taxon>Burkholderiaceae</taxon>
        <taxon>Burkholderia</taxon>
        <taxon>pseudomallei group</taxon>
    </lineage>
</organism>
<reference evidence="2 3" key="1">
    <citation type="journal article" date="2004" name="Proc. Natl. Acad. Sci. U.S.A.">
        <title>Structural flexibility in the Burkholderia mallei genome.</title>
        <authorList>
            <person name="Nierman W.C."/>
            <person name="DeShazer D."/>
            <person name="Kim H.S."/>
            <person name="Tettelin H."/>
            <person name="Nelson K.E."/>
            <person name="Feldblyum T."/>
            <person name="Ulrich R.L."/>
            <person name="Ronning C.M."/>
            <person name="Brinkac L.M."/>
            <person name="Daugherty S.C."/>
            <person name="Davidsen T.D."/>
            <person name="Deboy R.T."/>
            <person name="Dimitrov G."/>
            <person name="Dodson R.J."/>
            <person name="Durkin A.S."/>
            <person name="Gwinn M.L."/>
            <person name="Haft D.H."/>
            <person name="Khouri H."/>
            <person name="Kolonay J.F."/>
            <person name="Madupu R."/>
            <person name="Mohammoud Y."/>
            <person name="Nelson W.C."/>
            <person name="Radune D."/>
            <person name="Romero C.M."/>
            <person name="Sarria S."/>
            <person name="Selengut J."/>
            <person name="Shamblin C."/>
            <person name="Sullivan S.A."/>
            <person name="White O."/>
            <person name="Yu Y."/>
            <person name="Zafar N."/>
            <person name="Zhou L."/>
            <person name="Fraser C.M."/>
        </authorList>
    </citation>
    <scope>NUCLEOTIDE SEQUENCE [LARGE SCALE GENOMIC DNA]</scope>
    <source>
        <strain evidence="2 3">ATCC 23344</strain>
    </source>
</reference>
<dbReference type="eggNOG" id="COG2226">
    <property type="taxonomic scope" value="Bacteria"/>
</dbReference>
<dbReference type="AlphaFoldDB" id="A0A0H2WAR3"/>
<keyword evidence="3" id="KW-1185">Reference proteome</keyword>
<proteinExistence type="predicted"/>
<dbReference type="Gene3D" id="3.40.50.150">
    <property type="entry name" value="Vaccinia Virus protein VP39"/>
    <property type="match status" value="1"/>
</dbReference>
<dbReference type="InterPro" id="IPR029063">
    <property type="entry name" value="SAM-dependent_MTases_sf"/>
</dbReference>
<dbReference type="Proteomes" id="UP000006693">
    <property type="component" value="Chromosome 2"/>
</dbReference>
<dbReference type="SUPFAM" id="SSF53335">
    <property type="entry name" value="S-adenosyl-L-methionine-dependent methyltransferases"/>
    <property type="match status" value="1"/>
</dbReference>
<accession>A0A0H2WAR3</accession>
<dbReference type="GO" id="GO:0008168">
    <property type="term" value="F:methyltransferase activity"/>
    <property type="evidence" value="ECO:0007669"/>
    <property type="project" value="TreeGrafter"/>
</dbReference>
<sequence length="297" mass="32445">MAILEASSTKCGDSPGPSARRGIVNAGFVQDRINQAVWRSRGALRGYGRASGWTDPGEAAAIAWIAERVRDEPILDVGVGGGRTVPLLKTISADYTAVDYTPELVEICRRNHPGTRVHRMDARDMSAFADESFSLVVFSYNGIDAVDHDGRMAILKEFARVLRPGGFTLFSTHNLAGPSYREGPSRLARLPRRSANPFAIALDAARIAYSLPVGAFNYFRNSRFNRVFDGYAMRVCAAHKFGILIMYTDFATQQRQLADVGLKLRAAFGGSSGEPVRRDQDLGGEAWLHFVASKPCG</sequence>